<evidence type="ECO:0000313" key="3">
    <source>
        <dbReference type="Proteomes" id="UP001589865"/>
    </source>
</evidence>
<dbReference type="EMBL" id="JBHLUN010000014">
    <property type="protein sequence ID" value="MFC0410277.1"/>
    <property type="molecule type" value="Genomic_DNA"/>
</dbReference>
<proteinExistence type="predicted"/>
<dbReference type="Gene3D" id="3.40.710.10">
    <property type="entry name" value="DD-peptidase/beta-lactamase superfamily"/>
    <property type="match status" value="1"/>
</dbReference>
<evidence type="ECO:0000259" key="1">
    <source>
        <dbReference type="Pfam" id="PF00144"/>
    </source>
</evidence>
<accession>A0ABV6JX17</accession>
<dbReference type="PANTHER" id="PTHR43283">
    <property type="entry name" value="BETA-LACTAMASE-RELATED"/>
    <property type="match status" value="1"/>
</dbReference>
<keyword evidence="3" id="KW-1185">Reference proteome</keyword>
<dbReference type="SUPFAM" id="SSF56601">
    <property type="entry name" value="beta-lactamase/transpeptidase-like"/>
    <property type="match status" value="1"/>
</dbReference>
<dbReference type="Proteomes" id="UP001589865">
    <property type="component" value="Unassembled WGS sequence"/>
</dbReference>
<sequence>MFVSPAPHETWPSWPNPAAAGFDPARFARATALAQSLGSAGLFLVRDGRPLNGLGDPAWRANARSIRKSILCALFGIAVARGQVDLAATLRDLGIEDSEGLSEVERGATVADLLAARSGIMHPAGYESDWMKTLKAPRHAHAPGTHWCYNNWDFNALGTIFERCTGRGVPDAFAEELAAPLGMEDFRPGDATHVPSAESVHPAYPITLSARDLARFGLLWLNRGRWGDRQLVPADWVRASLEPLSDAGEDGAYGRLWWLSRDGTHLPGLRVPPGTYSARGWGGHHLIVVPAHDLVVVHRAQTEVEPFRIVGKPAMGRILAALLGAVA</sequence>
<organism evidence="2 3">
    <name type="scientific">Roseomonas elaeocarpi</name>
    <dbReference type="NCBI Taxonomy" id="907779"/>
    <lineage>
        <taxon>Bacteria</taxon>
        <taxon>Pseudomonadati</taxon>
        <taxon>Pseudomonadota</taxon>
        <taxon>Alphaproteobacteria</taxon>
        <taxon>Acetobacterales</taxon>
        <taxon>Roseomonadaceae</taxon>
        <taxon>Roseomonas</taxon>
    </lineage>
</organism>
<dbReference type="GO" id="GO:0016787">
    <property type="term" value="F:hydrolase activity"/>
    <property type="evidence" value="ECO:0007669"/>
    <property type="project" value="UniProtKB-KW"/>
</dbReference>
<name>A0ABV6JX17_9PROT</name>
<dbReference type="InterPro" id="IPR001466">
    <property type="entry name" value="Beta-lactam-related"/>
</dbReference>
<dbReference type="InterPro" id="IPR050789">
    <property type="entry name" value="Diverse_Enzym_Activities"/>
</dbReference>
<gene>
    <name evidence="2" type="ORF">ACFFGY_18645</name>
</gene>
<reference evidence="2 3" key="1">
    <citation type="submission" date="2024-09" db="EMBL/GenBank/DDBJ databases">
        <authorList>
            <person name="Sun Q."/>
            <person name="Mori K."/>
        </authorList>
    </citation>
    <scope>NUCLEOTIDE SEQUENCE [LARGE SCALE GENOMIC DNA]</scope>
    <source>
        <strain evidence="2 3">TBRC 5777</strain>
    </source>
</reference>
<keyword evidence="2" id="KW-0378">Hydrolase</keyword>
<dbReference type="RefSeq" id="WP_377046029.1">
    <property type="nucleotide sequence ID" value="NZ_JBHLUN010000014.1"/>
</dbReference>
<dbReference type="InterPro" id="IPR012338">
    <property type="entry name" value="Beta-lactam/transpept-like"/>
</dbReference>
<feature type="domain" description="Beta-lactamase-related" evidence="1">
    <location>
        <begin position="42"/>
        <end position="304"/>
    </location>
</feature>
<dbReference type="EC" id="3.-.-.-" evidence="2"/>
<dbReference type="PANTHER" id="PTHR43283:SF7">
    <property type="entry name" value="BETA-LACTAMASE-RELATED DOMAIN-CONTAINING PROTEIN"/>
    <property type="match status" value="1"/>
</dbReference>
<comment type="caution">
    <text evidence="2">The sequence shown here is derived from an EMBL/GenBank/DDBJ whole genome shotgun (WGS) entry which is preliminary data.</text>
</comment>
<protein>
    <submittedName>
        <fullName evidence="2">Serine hydrolase domain-containing protein</fullName>
        <ecNumber evidence="2">3.-.-.-</ecNumber>
    </submittedName>
</protein>
<dbReference type="Pfam" id="PF00144">
    <property type="entry name" value="Beta-lactamase"/>
    <property type="match status" value="1"/>
</dbReference>
<evidence type="ECO:0000313" key="2">
    <source>
        <dbReference type="EMBL" id="MFC0410277.1"/>
    </source>
</evidence>